<keyword evidence="2" id="KW-0472">Membrane</keyword>
<reference evidence="5" key="2">
    <citation type="journal article" date="2024" name="Nature">
        <title>Anoxygenic phototroph of the Chloroflexota uses a type I reaction centre.</title>
        <authorList>
            <person name="Tsuji J.M."/>
            <person name="Shaw N.A."/>
            <person name="Nagashima S."/>
            <person name="Venkiteswaran J.J."/>
            <person name="Schiff S.L."/>
            <person name="Watanabe T."/>
            <person name="Fukui M."/>
            <person name="Hanada S."/>
            <person name="Tank M."/>
            <person name="Neufeld J.D."/>
        </authorList>
    </citation>
    <scope>NUCLEOTIDE SEQUENCE</scope>
    <source>
        <strain evidence="5">L227-S17</strain>
    </source>
</reference>
<feature type="compositionally biased region" description="Low complexity" evidence="1">
    <location>
        <begin position="45"/>
        <end position="61"/>
    </location>
</feature>
<reference evidence="4 6" key="1">
    <citation type="submission" date="2020-06" db="EMBL/GenBank/DDBJ databases">
        <title>Anoxygenic phototrophic Chloroflexota member uses a Type I reaction center.</title>
        <authorList>
            <person name="Tsuji J.M."/>
            <person name="Shaw N.A."/>
            <person name="Nagashima S."/>
            <person name="Venkiteswaran J."/>
            <person name="Schiff S.L."/>
            <person name="Hanada S."/>
            <person name="Tank M."/>
            <person name="Neufeld J.D."/>
        </authorList>
    </citation>
    <scope>NUCLEOTIDE SEQUENCE [LARGE SCALE GENOMIC DNA]</scope>
    <source>
        <strain evidence="4">L227-S17</strain>
    </source>
</reference>
<evidence type="ECO:0000313" key="6">
    <source>
        <dbReference type="Proteomes" id="UP000521676"/>
    </source>
</evidence>
<keyword evidence="2" id="KW-0812">Transmembrane</keyword>
<dbReference type="InterPro" id="IPR023346">
    <property type="entry name" value="Lysozyme-like_dom_sf"/>
</dbReference>
<dbReference type="Proteomes" id="UP001431572">
    <property type="component" value="Chromosome 1"/>
</dbReference>
<evidence type="ECO:0000256" key="1">
    <source>
        <dbReference type="SAM" id="MobiDB-lite"/>
    </source>
</evidence>
<feature type="region of interest" description="Disordered" evidence="1">
    <location>
        <begin position="45"/>
        <end position="75"/>
    </location>
</feature>
<accession>A0A8T7M2F9</accession>
<dbReference type="Gene3D" id="1.25.40.10">
    <property type="entry name" value="Tetratricopeptide repeat domain"/>
    <property type="match status" value="3"/>
</dbReference>
<dbReference type="Gene3D" id="1.10.530.10">
    <property type="match status" value="1"/>
</dbReference>
<feature type="transmembrane region" description="Helical" evidence="2">
    <location>
        <begin position="12"/>
        <end position="34"/>
    </location>
</feature>
<dbReference type="PANTHER" id="PTHR37423">
    <property type="entry name" value="SOLUBLE LYTIC MUREIN TRANSGLYCOSYLASE-RELATED"/>
    <property type="match status" value="1"/>
</dbReference>
<dbReference type="EMBL" id="CP128399">
    <property type="protein sequence ID" value="WJW65988.1"/>
    <property type="molecule type" value="Genomic_DNA"/>
</dbReference>
<evidence type="ECO:0000313" key="7">
    <source>
        <dbReference type="Proteomes" id="UP001431572"/>
    </source>
</evidence>
<organism evidence="4 6">
    <name type="scientific">Candidatus Chlorohelix allophototropha</name>
    <dbReference type="NCBI Taxonomy" id="3003348"/>
    <lineage>
        <taxon>Bacteria</taxon>
        <taxon>Bacillati</taxon>
        <taxon>Chloroflexota</taxon>
        <taxon>Chloroflexia</taxon>
        <taxon>Candidatus Chloroheliales</taxon>
        <taxon>Candidatus Chloroheliaceae</taxon>
        <taxon>Candidatus Chlorohelix</taxon>
    </lineage>
</organism>
<protein>
    <submittedName>
        <fullName evidence="4">Transglycosylase SLT domain-containing protein</fullName>
    </submittedName>
</protein>
<dbReference type="Pfam" id="PF13432">
    <property type="entry name" value="TPR_16"/>
    <property type="match status" value="2"/>
</dbReference>
<keyword evidence="7" id="KW-1185">Reference proteome</keyword>
<sequence length="826" mass="91530">MLKSGKPSPQRLKIWLLISGGIIFIIAGSIWVGFQLGQQGGQKTITTNTTSSTNTSSNPSTDDFSLNTSPKATQSQDDSARLAAIADVPYYNGQYSEAVSRYRFVLQSYPNGTGAGSARYGLAQAEFRLGKYKEAIDDYLKFQLEFPSDPRRYLAYFGIGEAQANLGQWEQAIASYQQYLAEGKENAKVIEGYVNYAIAEAYIKGGKQVEALDSYKKAADLKESSSNLLQAQALEKNGDYYAAQGKAEEAVAFYKRILDFAKVQSYRADVAFKIATAYDKAKMVEQANAAYRVVIDQYFGTSAAGNALQILIDRDDSGMDDYFKGYNAYRKGDSTNTLVILDKFLKRPAPTQPVPAISAEVLAAEQLRFARAWYWEAVSYERLNNSDRAISEYKQLAARFPTNEAGEDAQWQLATLLRQQNKADEAITEFAKLSGSPRYGVEAQFNSFSLILQKDGADGALESATKLFNSNSSSGREALFRVAEAYSAQAPDKARPLYQKLAAAKFDDYYSIRAAEILAGVNPLAPVKATPETHPAVFNPQKFAADFERERKELETWLSGWATKTTPNMATPSSPSLEAALKAVREDSGIKRMIELTRLSKTEQANREAMEAQARFSGKPLELYCLALLFNDNRQYSQSILAAKEVFALYQKQSLATGLRSTPTLLQKLIYPLDFQDIILEFSKQYDFDPLLLAGLIKQESAFDPTATSGAEARGLSQVIPATGRSIATTLGISDFSPEDLYQPYTAIRFGAYFLNRQLDNFNGNPYAALAGYNGGPGNVGDWLKANPPEKDFDLFVDGITYGETRQYVRIVYTNYAVYRELYKSK</sequence>
<dbReference type="SUPFAM" id="SSF48452">
    <property type="entry name" value="TPR-like"/>
    <property type="match status" value="2"/>
</dbReference>
<dbReference type="Proteomes" id="UP000521676">
    <property type="component" value="Unassembled WGS sequence"/>
</dbReference>
<evidence type="ECO:0000259" key="3">
    <source>
        <dbReference type="Pfam" id="PF01464"/>
    </source>
</evidence>
<dbReference type="Pfam" id="PF01464">
    <property type="entry name" value="SLT"/>
    <property type="match status" value="1"/>
</dbReference>
<dbReference type="SUPFAM" id="SSF53955">
    <property type="entry name" value="Lysozyme-like"/>
    <property type="match status" value="1"/>
</dbReference>
<dbReference type="InterPro" id="IPR019734">
    <property type="entry name" value="TPR_rpt"/>
</dbReference>
<proteinExistence type="predicted"/>
<name>A0A8T7M2F9_9CHLR</name>
<evidence type="ECO:0000256" key="2">
    <source>
        <dbReference type="SAM" id="Phobius"/>
    </source>
</evidence>
<dbReference type="SMART" id="SM00028">
    <property type="entry name" value="TPR"/>
    <property type="match status" value="6"/>
</dbReference>
<dbReference type="AlphaFoldDB" id="A0A8T7M2F9"/>
<gene>
    <name evidence="4" type="ORF">HXX08_12125</name>
    <name evidence="5" type="ORF">OZ401_001769</name>
</gene>
<dbReference type="PANTHER" id="PTHR37423:SF5">
    <property type="entry name" value="SOLUBLE LYTIC MUREIN TRANSGLYCOSYLASE"/>
    <property type="match status" value="1"/>
</dbReference>
<dbReference type="InterPro" id="IPR008258">
    <property type="entry name" value="Transglycosylase_SLT_dom_1"/>
</dbReference>
<evidence type="ECO:0000313" key="5">
    <source>
        <dbReference type="EMBL" id="WJW65988.1"/>
    </source>
</evidence>
<dbReference type="Pfam" id="PF13174">
    <property type="entry name" value="TPR_6"/>
    <property type="match status" value="2"/>
</dbReference>
<keyword evidence="2" id="KW-1133">Transmembrane helix</keyword>
<dbReference type="CDD" id="cd13401">
    <property type="entry name" value="Slt70-like"/>
    <property type="match status" value="1"/>
</dbReference>
<dbReference type="RefSeq" id="WP_341467874.1">
    <property type="nucleotide sequence ID" value="NZ_CP128399.1"/>
</dbReference>
<feature type="domain" description="Transglycosylase SLT" evidence="3">
    <location>
        <begin position="679"/>
        <end position="791"/>
    </location>
</feature>
<dbReference type="InterPro" id="IPR011990">
    <property type="entry name" value="TPR-like_helical_dom_sf"/>
</dbReference>
<feature type="compositionally biased region" description="Polar residues" evidence="1">
    <location>
        <begin position="62"/>
        <end position="75"/>
    </location>
</feature>
<dbReference type="EMBL" id="JACATZ010000001">
    <property type="protein sequence ID" value="NWJ46619.1"/>
    <property type="molecule type" value="Genomic_DNA"/>
</dbReference>
<evidence type="ECO:0000313" key="4">
    <source>
        <dbReference type="EMBL" id="NWJ46619.1"/>
    </source>
</evidence>